<evidence type="ECO:0000313" key="4">
    <source>
        <dbReference type="EMBL" id="GJM85529.1"/>
    </source>
</evidence>
<feature type="region of interest" description="Disordered" evidence="1">
    <location>
        <begin position="366"/>
        <end position="387"/>
    </location>
</feature>
<feature type="region of interest" description="Disordered" evidence="1">
    <location>
        <begin position="269"/>
        <end position="311"/>
    </location>
</feature>
<feature type="region of interest" description="Disordered" evidence="1">
    <location>
        <begin position="656"/>
        <end position="691"/>
    </location>
</feature>
<dbReference type="InterPro" id="IPR032795">
    <property type="entry name" value="DUF3741-assoc"/>
</dbReference>
<proteinExistence type="predicted"/>
<evidence type="ECO:0000313" key="5">
    <source>
        <dbReference type="EMBL" id="GJM86157.1"/>
    </source>
</evidence>
<dbReference type="InterPro" id="IPR025486">
    <property type="entry name" value="DUF4378"/>
</dbReference>
<dbReference type="EMBL" id="BQKI01000001">
    <property type="protein sequence ID" value="GJM85529.1"/>
    <property type="molecule type" value="Genomic_DNA"/>
</dbReference>
<evidence type="ECO:0000259" key="3">
    <source>
        <dbReference type="Pfam" id="PF14383"/>
    </source>
</evidence>
<gene>
    <name evidence="5" type="primary">ga01987</name>
    <name evidence="4" type="synonym">ga01300</name>
    <name evidence="4" type="ORF">PR202_ga01300</name>
    <name evidence="5" type="ORF">PR202_ga01987</name>
</gene>
<evidence type="ECO:0000313" key="6">
    <source>
        <dbReference type="Proteomes" id="UP001054889"/>
    </source>
</evidence>
<dbReference type="PANTHER" id="PTHR46634:SF7">
    <property type="entry name" value="PHOSPHATIDYLINOSITOL N-ACETYGLUCOSAMINLYTRANSFERASE SUBUNIT P-RELATED"/>
    <property type="match status" value="1"/>
</dbReference>
<feature type="compositionally biased region" description="Polar residues" evidence="1">
    <location>
        <begin position="660"/>
        <end position="672"/>
    </location>
</feature>
<accession>A0AAV5BL08</accession>
<dbReference type="Pfam" id="PF14383">
    <property type="entry name" value="VARLMGL"/>
    <property type="match status" value="1"/>
</dbReference>
<organism evidence="5 6">
    <name type="scientific">Eleusine coracana subsp. coracana</name>
    <dbReference type="NCBI Taxonomy" id="191504"/>
    <lineage>
        <taxon>Eukaryota</taxon>
        <taxon>Viridiplantae</taxon>
        <taxon>Streptophyta</taxon>
        <taxon>Embryophyta</taxon>
        <taxon>Tracheophyta</taxon>
        <taxon>Spermatophyta</taxon>
        <taxon>Magnoliopsida</taxon>
        <taxon>Liliopsida</taxon>
        <taxon>Poales</taxon>
        <taxon>Poaceae</taxon>
        <taxon>PACMAD clade</taxon>
        <taxon>Chloridoideae</taxon>
        <taxon>Cynodonteae</taxon>
        <taxon>Eleusininae</taxon>
        <taxon>Eleusine</taxon>
    </lineage>
</organism>
<evidence type="ECO:0000256" key="1">
    <source>
        <dbReference type="SAM" id="MobiDB-lite"/>
    </source>
</evidence>
<feature type="domain" description="DUF3741" evidence="3">
    <location>
        <begin position="74"/>
        <end position="94"/>
    </location>
</feature>
<reference evidence="5" key="2">
    <citation type="submission" date="2021-12" db="EMBL/GenBank/DDBJ databases">
        <title>Resequencing data analysis of finger millet.</title>
        <authorList>
            <person name="Hatakeyama M."/>
            <person name="Aluri S."/>
            <person name="Balachadran M.T."/>
            <person name="Sivarajan S.R."/>
            <person name="Poveda L."/>
            <person name="Shimizu-Inatsugi R."/>
            <person name="Schlapbach R."/>
            <person name="Sreeman S.M."/>
            <person name="Shimizu K.K."/>
        </authorList>
    </citation>
    <scope>NUCLEOTIDE SEQUENCE</scope>
</reference>
<dbReference type="PANTHER" id="PTHR46634">
    <property type="entry name" value="M REDUCTASE II SUBUNIT GAMMA, PUTATIVE (DUF3741)-RELATED"/>
    <property type="match status" value="1"/>
</dbReference>
<comment type="caution">
    <text evidence="5">The sequence shown here is derived from an EMBL/GenBank/DDBJ whole genome shotgun (WGS) entry which is preliminary data.</text>
</comment>
<dbReference type="Proteomes" id="UP001054889">
    <property type="component" value="Unassembled WGS sequence"/>
</dbReference>
<name>A0AAV5BL08_ELECO</name>
<dbReference type="AlphaFoldDB" id="A0AAV5BL08"/>
<feature type="compositionally biased region" description="Polar residues" evidence="1">
    <location>
        <begin position="681"/>
        <end position="691"/>
    </location>
</feature>
<feature type="compositionally biased region" description="Polar residues" evidence="1">
    <location>
        <begin position="279"/>
        <end position="294"/>
    </location>
</feature>
<evidence type="ECO:0000259" key="2">
    <source>
        <dbReference type="Pfam" id="PF14309"/>
    </source>
</evidence>
<dbReference type="Pfam" id="PF14309">
    <property type="entry name" value="DUF4378"/>
    <property type="match status" value="1"/>
</dbReference>
<keyword evidence="6" id="KW-1185">Reference proteome</keyword>
<dbReference type="EMBL" id="BQKI01000001">
    <property type="protein sequence ID" value="GJM86157.1"/>
    <property type="molecule type" value="Genomic_DNA"/>
</dbReference>
<sequence>MSEAKPDIVQAHGDGIQGHSIISELKNYTNHVEENLVGAIHKKSIDADFASNGSSSSGKSNATSLKMLLAKEMANEAESKRRSPSVIARLMGLEEDSSAKETIIHHLRSDTPVDSKAINKAQGKEHHQSVRLMTQDVQQFQEYKDVYEVCEDQSGTSCFQDRTPDKLLCYEKNSRQSGVVQEKFMEPKCFGMEEKLPQTKKLKEGLKISRSNKDFLLELPDECYSSLSRHQSRLHTNQAPPQTKRITVLKPVGSAEISGVRLSQTERVNKQNGLKVGQFHQSPSSKEETPSQPSRIIVLRPTPGKPDISKAKLTPRATSFQLAKRNNLSDLSYNEVTVGSSGRVHGVKQHWHDGYHQRDDSLLSSAHSSGYLGDESSCGDSEVDQSSGSEIEYIDEAGSSSDSEENSSQWRHSWNYIRGDEGPYSGSFREVGHFPESSITREAKKQLSERWATVTCDEICKEKLQPSRKTCTLGEMLSIEEAKKEVCATGILSVSSEKSCGMEKEQPMPYRKDNKNAVISPRKLPITNSAPVISSMLDNIVVNVQLSNPEIYKPKLVVVSNKGKLSFKGRVSDVFLSKDKKPRRQKSTHHPSDCCAERVVHSRLDHDLNRDANQKAVHCRDKVHSYSMQISSGTSERTSSIGVSLDCTSGILDKLGVSEGPNSNPDQPSPTSVLDARSEDSSCNEPETSARTSKNASKSCFSVPKYLLLRMDSMPIVSANLFYEAVSRSSAVEAVACSLSWDNTSSEVQLLCTRRSRSLISDADTDESESHVLVQNIMSSSKLGGASPSMVFTGWHLPHYPLDPVLCNKILELREQSSYRRLMFDCVNAALAEIGENALLSAFPCSKAHSRTLRETSAPEVWSVLKDWIYGARVFVVSKKGNAGVILNRIVKQEVEGRGWVKMMIAQVVDITEELEGGVMEELVEEAVLDFSACFQR</sequence>
<reference evidence="5" key="1">
    <citation type="journal article" date="2018" name="DNA Res.">
        <title>Multiple hybrid de novo genome assembly of finger millet, an orphan allotetraploid crop.</title>
        <authorList>
            <person name="Hatakeyama M."/>
            <person name="Aluri S."/>
            <person name="Balachadran M.T."/>
            <person name="Sivarajan S.R."/>
            <person name="Patrignani A."/>
            <person name="Gruter S."/>
            <person name="Poveda L."/>
            <person name="Shimizu-Inatsugi R."/>
            <person name="Baeten J."/>
            <person name="Francoijs K.J."/>
            <person name="Nataraja K.N."/>
            <person name="Reddy Y.A.N."/>
            <person name="Phadnis S."/>
            <person name="Ravikumar R.L."/>
            <person name="Schlapbach R."/>
            <person name="Sreeman S.M."/>
            <person name="Shimizu K.K."/>
        </authorList>
    </citation>
    <scope>NUCLEOTIDE SEQUENCE</scope>
</reference>
<feature type="domain" description="DUF4378" evidence="2">
    <location>
        <begin position="772"/>
        <end position="926"/>
    </location>
</feature>
<evidence type="ECO:0008006" key="7">
    <source>
        <dbReference type="Google" id="ProtNLM"/>
    </source>
</evidence>
<protein>
    <recommendedName>
        <fullName evidence="7">DUF4378 domain-containing protein</fullName>
    </recommendedName>
</protein>